<keyword evidence="2" id="KW-1185">Reference proteome</keyword>
<dbReference type="EMBL" id="JANJQO010000286">
    <property type="protein sequence ID" value="KAJ2979418.1"/>
    <property type="molecule type" value="Genomic_DNA"/>
</dbReference>
<comment type="caution">
    <text evidence="1">The sequence shown here is derived from an EMBL/GenBank/DDBJ whole genome shotgun (WGS) entry which is preliminary data.</text>
</comment>
<evidence type="ECO:0000313" key="2">
    <source>
        <dbReference type="Proteomes" id="UP001143910"/>
    </source>
</evidence>
<protein>
    <submittedName>
        <fullName evidence="1">Uncharacterized protein</fullName>
    </submittedName>
</protein>
<accession>A0ACC1NKT5</accession>
<reference evidence="1" key="1">
    <citation type="submission" date="2022-08" db="EMBL/GenBank/DDBJ databases">
        <title>Genome Sequence of Lecanicillium fungicola.</title>
        <authorList>
            <person name="Buettner E."/>
        </authorList>
    </citation>
    <scope>NUCLEOTIDE SEQUENCE</scope>
    <source>
        <strain evidence="1">Babe33</strain>
    </source>
</reference>
<name>A0ACC1NKT5_9HYPO</name>
<sequence length="1345" mass="142143">MRLPRAVALVPAFLSTSFALEFFSQLKFCPDDCANLGADPKNWTAVHDIQKFNNCNQTVLFDLNIYNNIADTGGYTIRACTGSDASFVPGTTIPGNGGCGNFTAARNGSVEVAWSGNNGEKLSQGRLDKLYGIIKKQLLQDVASCQPKILFGKLGDGTILGLYAGENVETLKSFDGLAQELSQQALGKGNGAETIVSQYCGIGIDGASTVGLILSAKGDLISTQKGLQSLSNATCVAGLENTARSSSNTIFTRKTEAKTLSSLQNRSVRVHKSRANDCKTIQVVSGDSCSSLATKCGISGDQFLKFNTVPNLCSTLAVGQFVCCTAGTLPDMRPKPGKDGSCFQHTVQPNDFCDAIAKGHFITTQDIENFNKKTWGWQGCDSVQLGQIICLSTGKPPFPAPLSNAICGPQVAGTKAPSDTSNIAGLNPCPLNSCCDIWGQCGITPDFCTISQSKTGAPGTSAPGTAGCISNCGTDIVKGSGPSSFMKVGYWESYSAGRSCLKMSVSQIPTGYTHIHYAFASITKDFQVDTSDTPQQFQDFTKATGGFKKIVSFGGWSFSTDTGSFPIFRDGVTAANRLTFAQNVVKMIKDYNLDGVDFDWEYPGAPDIPNIPPGSPTDGPNYLDFLKTLRGILPAGKTISMAAPASYWYLKGFPIKDMAPVLDYIVFMSYDLHGQWDYQKPFAADGCPTGSCLRSHINSTETGYALAMITKAGVPTNKIVVGVSSYGRSFGVAKPGCLGPTCLFTGPDSGAIVGPCTQTAGYLADGEIKALISQGGVASYDANSDSDIVAYKDTWVAYMTADTKTRRISKYKGLNFAGSVDWAVDLGGDLGTVDNDPSDDHPTPANAPLSPSLTCTKLAAGARFTLTADCAKQIKSLGPLTNGNTPPGPSPCTETCDLLRDITGTCCGTGGSLGFPVSIIPNVELPLGLPLPPGFKLSKPLTIPGYTLQPREKSKAPIPLPAGFQAPVPIPIPGGIFPPGLPIGQPILLPQGYTPPENITVNGTLFPAGQPLPKVIPVPPDWVPPEDPKDKHHPFIIPPFWIFPGDPPFPGAVIIPPGWINPGPKPFPVPPVTYPPNSILPPGTVLPPGTILPPDAPPIVIPPGTNLPKDAPPPDEEADPDEPNQDGPALPLIADPVPKDQPDPEDQPQIPENPNGTDMYSKDINADQGEYSTAIVLAGFDTNQKYAAMLSPGCQLNARWPRNYGQVFVGEDNCLHDASGNIIDNQCCGKPDAAHSGSIINPWRDPRPAGSCQRTPFGVGVHFEVYIKGWVTDGGASLWKQVAGCGALTDKKFGTNQDIENDGSDAHIGMYQAEYLMHFNLPITFKLGCVGRAMVSAGAPPGDYC</sequence>
<evidence type="ECO:0000313" key="1">
    <source>
        <dbReference type="EMBL" id="KAJ2979418.1"/>
    </source>
</evidence>
<organism evidence="1 2">
    <name type="scientific">Zarea fungicola</name>
    <dbReference type="NCBI Taxonomy" id="93591"/>
    <lineage>
        <taxon>Eukaryota</taxon>
        <taxon>Fungi</taxon>
        <taxon>Dikarya</taxon>
        <taxon>Ascomycota</taxon>
        <taxon>Pezizomycotina</taxon>
        <taxon>Sordariomycetes</taxon>
        <taxon>Hypocreomycetidae</taxon>
        <taxon>Hypocreales</taxon>
        <taxon>Cordycipitaceae</taxon>
        <taxon>Zarea</taxon>
    </lineage>
</organism>
<proteinExistence type="predicted"/>
<dbReference type="Proteomes" id="UP001143910">
    <property type="component" value="Unassembled WGS sequence"/>
</dbReference>
<gene>
    <name evidence="1" type="ORF">NQ176_g3268</name>
</gene>